<dbReference type="PANTHER" id="PTHR34857:SF2">
    <property type="entry name" value="SLL0384 PROTEIN"/>
    <property type="match status" value="1"/>
</dbReference>
<dbReference type="InterPro" id="IPR003339">
    <property type="entry name" value="ABC/ECF_trnsptr_transmembrane"/>
</dbReference>
<evidence type="ECO:0000256" key="3">
    <source>
        <dbReference type="ARBA" id="ARBA00022692"/>
    </source>
</evidence>
<feature type="region of interest" description="Disordered" evidence="6">
    <location>
        <begin position="1"/>
        <end position="20"/>
    </location>
</feature>
<dbReference type="Pfam" id="PF02361">
    <property type="entry name" value="CbiQ"/>
    <property type="match status" value="1"/>
</dbReference>
<keyword evidence="9" id="KW-1185">Reference proteome</keyword>
<keyword evidence="5 7" id="KW-0472">Membrane</keyword>
<dbReference type="PANTHER" id="PTHR34857">
    <property type="entry name" value="SLL0384 PROTEIN"/>
    <property type="match status" value="1"/>
</dbReference>
<dbReference type="InterPro" id="IPR012809">
    <property type="entry name" value="ECF_CbiQ"/>
</dbReference>
<evidence type="ECO:0000313" key="9">
    <source>
        <dbReference type="Proteomes" id="UP001215956"/>
    </source>
</evidence>
<keyword evidence="2" id="KW-1003">Cell membrane</keyword>
<reference evidence="8 9" key="1">
    <citation type="submission" date="2023-03" db="EMBL/GenBank/DDBJ databases">
        <title>Whole genome sequencing of Methanotrichaceae archaeon M04Ac.</title>
        <authorList>
            <person name="Khomyakova M.A."/>
            <person name="Merkel A.Y."/>
            <person name="Slobodkin A.I."/>
        </authorList>
    </citation>
    <scope>NUCLEOTIDE SEQUENCE [LARGE SCALE GENOMIC DNA]</scope>
    <source>
        <strain evidence="8 9">M04Ac</strain>
    </source>
</reference>
<evidence type="ECO:0000313" key="8">
    <source>
        <dbReference type="EMBL" id="MDF0593565.1"/>
    </source>
</evidence>
<evidence type="ECO:0000256" key="1">
    <source>
        <dbReference type="ARBA" id="ARBA00004651"/>
    </source>
</evidence>
<keyword evidence="3 7" id="KW-0812">Transmembrane</keyword>
<sequence length="316" mass="35379">MIPDWMKETGGGSFEAPPAVGRGKKAKASFVKKTIDGVFRFFQEALVTESFTKKDGLLQSLDPRVKMISILSIVFAVSVTGDLRLLAIVYLLTLLFARLSKIGIAFFIKRVWLFVPFFAGVIVIPVIFNVFLPGDPLIPIMNLPPDAHLGPFALPDSIYITEQGVMTAATFTLRVATAVSAVVLLFLSTPQQLLFKSLRSLRVPKVYVLTMTMAYRYIFLFMEMIRDLHVAKKSRTIRSMSLRDEQRWVGGRIGYMLIKSLDMSEKVHMAMVSRGFSGDVRIIHDYHIRRRDSLAAAFAITLSLALLLASTNLLQL</sequence>
<evidence type="ECO:0000256" key="4">
    <source>
        <dbReference type="ARBA" id="ARBA00022989"/>
    </source>
</evidence>
<dbReference type="EMBL" id="JARFPL010000023">
    <property type="protein sequence ID" value="MDF0593565.1"/>
    <property type="molecule type" value="Genomic_DNA"/>
</dbReference>
<keyword evidence="4 7" id="KW-1133">Transmembrane helix</keyword>
<organism evidence="8 9">
    <name type="scientific">Candidatus Methanocrinis alkalitolerans</name>
    <dbReference type="NCBI Taxonomy" id="3033395"/>
    <lineage>
        <taxon>Archaea</taxon>
        <taxon>Methanobacteriati</taxon>
        <taxon>Methanobacteriota</taxon>
        <taxon>Stenosarchaea group</taxon>
        <taxon>Methanomicrobia</taxon>
        <taxon>Methanotrichales</taxon>
        <taxon>Methanotrichaceae</taxon>
        <taxon>Methanocrinis</taxon>
    </lineage>
</organism>
<evidence type="ECO:0000256" key="2">
    <source>
        <dbReference type="ARBA" id="ARBA00022475"/>
    </source>
</evidence>
<dbReference type="RefSeq" id="WP_316969270.1">
    <property type="nucleotide sequence ID" value="NZ_JARFPL010000023.1"/>
</dbReference>
<dbReference type="Proteomes" id="UP001215956">
    <property type="component" value="Unassembled WGS sequence"/>
</dbReference>
<gene>
    <name evidence="8" type="primary">cbiQ</name>
    <name evidence="8" type="ORF">P0O24_08220</name>
</gene>
<proteinExistence type="predicted"/>
<accession>A0ABT5XFR6</accession>
<feature type="transmembrane region" description="Helical" evidence="7">
    <location>
        <begin position="111"/>
        <end position="132"/>
    </location>
</feature>
<comment type="caution">
    <text evidence="8">The sequence shown here is derived from an EMBL/GenBank/DDBJ whole genome shotgun (WGS) entry which is preliminary data.</text>
</comment>
<dbReference type="NCBIfam" id="TIGR02454">
    <property type="entry name" value="ECF_T_CbiQ"/>
    <property type="match status" value="1"/>
</dbReference>
<evidence type="ECO:0000256" key="6">
    <source>
        <dbReference type="SAM" id="MobiDB-lite"/>
    </source>
</evidence>
<feature type="transmembrane region" description="Helical" evidence="7">
    <location>
        <begin position="165"/>
        <end position="186"/>
    </location>
</feature>
<feature type="transmembrane region" description="Helical" evidence="7">
    <location>
        <begin position="67"/>
        <end position="99"/>
    </location>
</feature>
<feature type="transmembrane region" description="Helical" evidence="7">
    <location>
        <begin position="294"/>
        <end position="314"/>
    </location>
</feature>
<name>A0ABT5XFR6_9EURY</name>
<feature type="transmembrane region" description="Helical" evidence="7">
    <location>
        <begin position="206"/>
        <end position="225"/>
    </location>
</feature>
<protein>
    <submittedName>
        <fullName evidence="8">Cobalt ECF transporter T component CbiQ</fullName>
    </submittedName>
</protein>
<dbReference type="InterPro" id="IPR051611">
    <property type="entry name" value="ECF_transporter_component"/>
</dbReference>
<evidence type="ECO:0000256" key="5">
    <source>
        <dbReference type="ARBA" id="ARBA00023136"/>
    </source>
</evidence>
<evidence type="ECO:0000256" key="7">
    <source>
        <dbReference type="SAM" id="Phobius"/>
    </source>
</evidence>
<dbReference type="CDD" id="cd16914">
    <property type="entry name" value="EcfT"/>
    <property type="match status" value="1"/>
</dbReference>
<comment type="subcellular location">
    <subcellularLocation>
        <location evidence="1">Cell membrane</location>
        <topology evidence="1">Multi-pass membrane protein</topology>
    </subcellularLocation>
</comment>